<dbReference type="Pfam" id="PF00174">
    <property type="entry name" value="Oxidored_molyb"/>
    <property type="match status" value="1"/>
</dbReference>
<dbReference type="AlphaFoldDB" id="M0M5C4"/>
<dbReference type="CDD" id="cd02110">
    <property type="entry name" value="SO_family_Moco_dimer"/>
    <property type="match status" value="1"/>
</dbReference>
<comment type="cofactor">
    <cofactor evidence="1">
        <name>Mo-molybdopterin</name>
        <dbReference type="ChEBI" id="CHEBI:71302"/>
    </cofactor>
</comment>
<feature type="domain" description="Oxidoreductase molybdopterin-binding" evidence="6">
    <location>
        <begin position="54"/>
        <end position="219"/>
    </location>
</feature>
<proteinExistence type="predicted"/>
<dbReference type="OrthoDB" id="9576at2157"/>
<evidence type="ECO:0000256" key="1">
    <source>
        <dbReference type="ARBA" id="ARBA00001924"/>
    </source>
</evidence>
<dbReference type="InterPro" id="IPR036374">
    <property type="entry name" value="OxRdtase_Mopterin-bd_sf"/>
</dbReference>
<dbReference type="Gene3D" id="2.60.40.650">
    <property type="match status" value="1"/>
</dbReference>
<evidence type="ECO:0000313" key="8">
    <source>
        <dbReference type="EMBL" id="EMA40598.1"/>
    </source>
</evidence>
<evidence type="ECO:0000256" key="3">
    <source>
        <dbReference type="ARBA" id="ARBA00022723"/>
    </source>
</evidence>
<comment type="caution">
    <text evidence="8">The sequence shown here is derived from an EMBL/GenBank/DDBJ whole genome shotgun (WGS) entry which is preliminary data.</text>
</comment>
<dbReference type="RefSeq" id="WP_007691065.1">
    <property type="nucleotide sequence ID" value="NZ_AJRK01000025.1"/>
</dbReference>
<feature type="region of interest" description="Disordered" evidence="5">
    <location>
        <begin position="1"/>
        <end position="25"/>
    </location>
</feature>
<dbReference type="Proteomes" id="UP000011566">
    <property type="component" value="Unassembled WGS sequence"/>
</dbReference>
<dbReference type="GO" id="GO:0006790">
    <property type="term" value="P:sulfur compound metabolic process"/>
    <property type="evidence" value="ECO:0007669"/>
    <property type="project" value="TreeGrafter"/>
</dbReference>
<dbReference type="eggNOG" id="arCOG00266">
    <property type="taxonomic scope" value="Archaea"/>
</dbReference>
<dbReference type="EMBL" id="AOMB01000010">
    <property type="protein sequence ID" value="EMA40598.1"/>
    <property type="molecule type" value="Genomic_DNA"/>
</dbReference>
<dbReference type="InterPro" id="IPR014756">
    <property type="entry name" value="Ig_E-set"/>
</dbReference>
<dbReference type="InterPro" id="IPR005066">
    <property type="entry name" value="MoCF_OxRdtse_dimer"/>
</dbReference>
<keyword evidence="3" id="KW-0479">Metal-binding</keyword>
<dbReference type="PATRIC" id="fig|1132509.6.peg.869"/>
<evidence type="ECO:0000259" key="6">
    <source>
        <dbReference type="Pfam" id="PF00174"/>
    </source>
</evidence>
<organism evidence="8 9">
    <name type="scientific">Halococcus hamelinensis 100A6</name>
    <dbReference type="NCBI Taxonomy" id="1132509"/>
    <lineage>
        <taxon>Archaea</taxon>
        <taxon>Methanobacteriati</taxon>
        <taxon>Methanobacteriota</taxon>
        <taxon>Stenosarchaea group</taxon>
        <taxon>Halobacteria</taxon>
        <taxon>Halobacteriales</taxon>
        <taxon>Halococcaceae</taxon>
        <taxon>Halococcus</taxon>
    </lineage>
</organism>
<accession>M0M5C4</accession>
<dbReference type="PANTHER" id="PTHR19372:SF7">
    <property type="entry name" value="SULFITE OXIDASE, MITOCHONDRIAL"/>
    <property type="match status" value="1"/>
</dbReference>
<evidence type="ECO:0000256" key="5">
    <source>
        <dbReference type="SAM" id="MobiDB-lite"/>
    </source>
</evidence>
<sequence length="411" mass="45633">MAPDGPDPRRRGSLTERYPGLDVLVDEPPNAQTAARSNLATPITPRDEHFVRVHHRTPEIDADEWTVSLAGLVEDEAELSMEELRCAFPTESVVHTMECSGNGRTYFEPDAEGDQWSFGAVGNAVWTGTPMSAVLDEYGGATDDGLWLSAMGGEAPPDKDVFCRSIPLAKVREDCLLAYEMNGAPMAPEHGYPVRLVVPGWFGNNSVKWVEEIRVMDGMVEGEAWTDRDGQDYTQYQQSSYRIVPDQDEQPDRHRSVDTVSTYDQMTEDEGVRNAYLFDQLVKSLLTTPEDGATLSGPRIELSGVAWSGEDAVERVEVSTDGGESWDEATFVGPDLGRYALDRFRYVWEPEPGEHTLCSRATDERGRTQPATVSDPEDELRGIENDEFPWNVKGYGNNAYRPLGVTVEVEA</sequence>
<dbReference type="InterPro" id="IPR000572">
    <property type="entry name" value="OxRdtase_Mopterin-bd_dom"/>
</dbReference>
<dbReference type="Pfam" id="PF03404">
    <property type="entry name" value="Mo-co_dimer"/>
    <property type="match status" value="1"/>
</dbReference>
<keyword evidence="9" id="KW-1185">Reference proteome</keyword>
<dbReference type="PRINTS" id="PR00407">
    <property type="entry name" value="EUMOPTERIN"/>
</dbReference>
<evidence type="ECO:0000256" key="4">
    <source>
        <dbReference type="ARBA" id="ARBA00023002"/>
    </source>
</evidence>
<evidence type="ECO:0000256" key="2">
    <source>
        <dbReference type="ARBA" id="ARBA00022505"/>
    </source>
</evidence>
<gene>
    <name evidence="8" type="ORF">C447_03731</name>
</gene>
<dbReference type="SUPFAM" id="SSF56524">
    <property type="entry name" value="Oxidoreductase molybdopterin-binding domain"/>
    <property type="match status" value="1"/>
</dbReference>
<dbReference type="GO" id="GO:0020037">
    <property type="term" value="F:heme binding"/>
    <property type="evidence" value="ECO:0007669"/>
    <property type="project" value="TreeGrafter"/>
</dbReference>
<keyword evidence="2" id="KW-0500">Molybdenum</keyword>
<dbReference type="Gene3D" id="3.90.420.10">
    <property type="entry name" value="Oxidoreductase, molybdopterin-binding domain"/>
    <property type="match status" value="1"/>
</dbReference>
<dbReference type="PANTHER" id="PTHR19372">
    <property type="entry name" value="SULFITE REDUCTASE"/>
    <property type="match status" value="1"/>
</dbReference>
<dbReference type="GO" id="GO:0030151">
    <property type="term" value="F:molybdenum ion binding"/>
    <property type="evidence" value="ECO:0007669"/>
    <property type="project" value="InterPro"/>
</dbReference>
<evidence type="ECO:0000259" key="7">
    <source>
        <dbReference type="Pfam" id="PF03404"/>
    </source>
</evidence>
<evidence type="ECO:0000313" key="9">
    <source>
        <dbReference type="Proteomes" id="UP000011566"/>
    </source>
</evidence>
<dbReference type="GO" id="GO:0043546">
    <property type="term" value="F:molybdopterin cofactor binding"/>
    <property type="evidence" value="ECO:0007669"/>
    <property type="project" value="TreeGrafter"/>
</dbReference>
<feature type="compositionally biased region" description="Basic and acidic residues" evidence="5">
    <location>
        <begin position="1"/>
        <end position="14"/>
    </location>
</feature>
<feature type="domain" description="Moybdenum cofactor oxidoreductase dimerisation" evidence="7">
    <location>
        <begin position="281"/>
        <end position="382"/>
    </location>
</feature>
<dbReference type="InterPro" id="IPR008335">
    <property type="entry name" value="Mopterin_OxRdtase_euk"/>
</dbReference>
<dbReference type="GO" id="GO:0008482">
    <property type="term" value="F:sulfite oxidase activity"/>
    <property type="evidence" value="ECO:0007669"/>
    <property type="project" value="TreeGrafter"/>
</dbReference>
<keyword evidence="4" id="KW-0560">Oxidoreductase</keyword>
<dbReference type="SUPFAM" id="SSF81296">
    <property type="entry name" value="E set domains"/>
    <property type="match status" value="1"/>
</dbReference>
<reference evidence="8 9" key="1">
    <citation type="journal article" date="2014" name="PLoS Genet.">
        <title>Phylogenetically driven sequencing of extremely halophilic archaea reveals strategies for static and dynamic osmo-response.</title>
        <authorList>
            <person name="Becker E.A."/>
            <person name="Seitzer P.M."/>
            <person name="Tritt A."/>
            <person name="Larsen D."/>
            <person name="Krusor M."/>
            <person name="Yao A.I."/>
            <person name="Wu D."/>
            <person name="Madern D."/>
            <person name="Eisen J.A."/>
            <person name="Darling A.E."/>
            <person name="Facciotti M.T."/>
        </authorList>
    </citation>
    <scope>NUCLEOTIDE SEQUENCE [LARGE SCALE GENOMIC DNA]</scope>
    <source>
        <strain evidence="8 9">100A6</strain>
    </source>
</reference>
<protein>
    <submittedName>
        <fullName evidence="8">Sulfite oxidase</fullName>
    </submittedName>
</protein>
<name>M0M5C4_9EURY</name>